<dbReference type="AlphaFoldDB" id="A0A560FXV1"/>
<comment type="caution">
    <text evidence="7">The sequence shown here is derived from an EMBL/GenBank/DDBJ whole genome shotgun (WGS) entry which is preliminary data.</text>
</comment>
<dbReference type="Gene3D" id="3.50.50.60">
    <property type="entry name" value="FAD/NAD(P)-binding domain"/>
    <property type="match status" value="1"/>
</dbReference>
<name>A0A560FXV1_9PROT</name>
<dbReference type="EMBL" id="VITO01000008">
    <property type="protein sequence ID" value="TWB26422.1"/>
    <property type="molecule type" value="Genomic_DNA"/>
</dbReference>
<evidence type="ECO:0000313" key="8">
    <source>
        <dbReference type="Proteomes" id="UP000316545"/>
    </source>
</evidence>
<evidence type="ECO:0000256" key="2">
    <source>
        <dbReference type="ARBA" id="ARBA00022630"/>
    </source>
</evidence>
<sequence length="372" mass="39216">MAGADTDFDAIVVGAGAVGLACGRALALRGLIVAVLEAEDAIGHGVSSRNSEVAHGGLYYPTGSLRARFCVTGRRMLYPFLDAHGVTYDKCGKLVVATEEAEVPRLEGILNQARINDVEGMRWLSAAEVHALEPDLRAVAALISPESGIFDSHGYMVALRGEIEARDGAVVTGTPVLGVTPLEGGGFTVSAGGRDPTTVTTRLLVTAPGLSAQDVAARIEGFPADLIPRAHYGKGSYFALNGRAPFKRLVYPPPIPGALGVHYRRDLGGQARFGPDLEYIEAPDYRVDPSRADGFYRYIRRFWPGLPDGALVPDYAGVRPKIHGPGEAQPDFRLDGQPAHGLPGLVALFGIESPGLTSSLAIGEAVAELLDA</sequence>
<dbReference type="Gene3D" id="3.30.9.10">
    <property type="entry name" value="D-Amino Acid Oxidase, subunit A, domain 2"/>
    <property type="match status" value="1"/>
</dbReference>
<keyword evidence="8" id="KW-1185">Reference proteome</keyword>
<evidence type="ECO:0000259" key="6">
    <source>
        <dbReference type="Pfam" id="PF01266"/>
    </source>
</evidence>
<keyword evidence="3" id="KW-0274">FAD</keyword>
<dbReference type="Pfam" id="PF01266">
    <property type="entry name" value="DAO"/>
    <property type="match status" value="1"/>
</dbReference>
<organism evidence="7 8">
    <name type="scientific">Nitrospirillum amazonense</name>
    <dbReference type="NCBI Taxonomy" id="28077"/>
    <lineage>
        <taxon>Bacteria</taxon>
        <taxon>Pseudomonadati</taxon>
        <taxon>Pseudomonadota</taxon>
        <taxon>Alphaproteobacteria</taxon>
        <taxon>Rhodospirillales</taxon>
        <taxon>Azospirillaceae</taxon>
        <taxon>Nitrospirillum</taxon>
    </lineage>
</organism>
<dbReference type="SUPFAM" id="SSF51905">
    <property type="entry name" value="FAD/NAD(P)-binding domain"/>
    <property type="match status" value="1"/>
</dbReference>
<proteinExistence type="inferred from homology"/>
<dbReference type="InterPro" id="IPR036188">
    <property type="entry name" value="FAD/NAD-bd_sf"/>
</dbReference>
<dbReference type="RefSeq" id="WP_145617652.1">
    <property type="nucleotide sequence ID" value="NZ_JAYNFR010000038.1"/>
</dbReference>
<dbReference type="Proteomes" id="UP000316545">
    <property type="component" value="Unassembled WGS sequence"/>
</dbReference>
<evidence type="ECO:0000256" key="5">
    <source>
        <dbReference type="ARBA" id="ARBA00037941"/>
    </source>
</evidence>
<feature type="domain" description="FAD dependent oxidoreductase" evidence="6">
    <location>
        <begin position="9"/>
        <end position="369"/>
    </location>
</feature>
<keyword evidence="4" id="KW-0560">Oxidoreductase</keyword>
<dbReference type="PANTHER" id="PTHR43104:SF4">
    <property type="entry name" value="L-2-HYDROXYGLUTARATE DEHYDROGENASE, MITOCHONDRIAL"/>
    <property type="match status" value="1"/>
</dbReference>
<evidence type="ECO:0000256" key="3">
    <source>
        <dbReference type="ARBA" id="ARBA00022827"/>
    </source>
</evidence>
<dbReference type="InterPro" id="IPR006076">
    <property type="entry name" value="FAD-dep_OxRdtase"/>
</dbReference>
<comment type="similarity">
    <text evidence="5">Belongs to the L2HGDH family.</text>
</comment>
<reference evidence="7 8" key="1">
    <citation type="submission" date="2019-06" db="EMBL/GenBank/DDBJ databases">
        <title>Genomic Encyclopedia of Type Strains, Phase IV (KMG-V): Genome sequencing to study the core and pangenomes of soil and plant-associated prokaryotes.</title>
        <authorList>
            <person name="Whitman W."/>
        </authorList>
    </citation>
    <scope>NUCLEOTIDE SEQUENCE [LARGE SCALE GENOMIC DNA]</scope>
    <source>
        <strain evidence="7 8">BR 11865</strain>
    </source>
</reference>
<dbReference type="GO" id="GO:0047545">
    <property type="term" value="F:(S)-2-hydroxyglutarate dehydrogenase activity"/>
    <property type="evidence" value="ECO:0007669"/>
    <property type="project" value="TreeGrafter"/>
</dbReference>
<accession>A0A560FXV1</accession>
<evidence type="ECO:0000256" key="1">
    <source>
        <dbReference type="ARBA" id="ARBA00001974"/>
    </source>
</evidence>
<comment type="cofactor">
    <cofactor evidence="1">
        <name>FAD</name>
        <dbReference type="ChEBI" id="CHEBI:57692"/>
    </cofactor>
</comment>
<gene>
    <name evidence="7" type="ORF">FBZ88_108187</name>
</gene>
<dbReference type="PANTHER" id="PTHR43104">
    <property type="entry name" value="L-2-HYDROXYGLUTARATE DEHYDROGENASE, MITOCHONDRIAL"/>
    <property type="match status" value="1"/>
</dbReference>
<protein>
    <submittedName>
        <fullName evidence="7">L-2-hydroxyglutarate oxidase LhgO</fullName>
    </submittedName>
</protein>
<evidence type="ECO:0000313" key="7">
    <source>
        <dbReference type="EMBL" id="TWB26422.1"/>
    </source>
</evidence>
<evidence type="ECO:0000256" key="4">
    <source>
        <dbReference type="ARBA" id="ARBA00023002"/>
    </source>
</evidence>
<keyword evidence="2" id="KW-0285">Flavoprotein</keyword>